<evidence type="ECO:0000256" key="2">
    <source>
        <dbReference type="SAM" id="MobiDB-lite"/>
    </source>
</evidence>
<feature type="coiled-coil region" evidence="1">
    <location>
        <begin position="179"/>
        <end position="206"/>
    </location>
</feature>
<evidence type="ECO:0000313" key="4">
    <source>
        <dbReference type="Proteomes" id="UP001586593"/>
    </source>
</evidence>
<feature type="compositionally biased region" description="Acidic residues" evidence="2">
    <location>
        <begin position="31"/>
        <end position="41"/>
    </location>
</feature>
<feature type="compositionally biased region" description="Low complexity" evidence="2">
    <location>
        <begin position="8"/>
        <end position="18"/>
    </location>
</feature>
<accession>A0ABR3WPS0</accession>
<dbReference type="EMBL" id="JAZHXJ010000293">
    <property type="protein sequence ID" value="KAL1865466.1"/>
    <property type="molecule type" value="Genomic_DNA"/>
</dbReference>
<feature type="region of interest" description="Disordered" evidence="2">
    <location>
        <begin position="1"/>
        <end position="130"/>
    </location>
</feature>
<organism evidence="3 4">
    <name type="scientific">Phialemonium thermophilum</name>
    <dbReference type="NCBI Taxonomy" id="223376"/>
    <lineage>
        <taxon>Eukaryota</taxon>
        <taxon>Fungi</taxon>
        <taxon>Dikarya</taxon>
        <taxon>Ascomycota</taxon>
        <taxon>Pezizomycotina</taxon>
        <taxon>Sordariomycetes</taxon>
        <taxon>Sordariomycetidae</taxon>
        <taxon>Cephalothecales</taxon>
        <taxon>Cephalothecaceae</taxon>
        <taxon>Phialemonium</taxon>
    </lineage>
</organism>
<evidence type="ECO:0000313" key="3">
    <source>
        <dbReference type="EMBL" id="KAL1865466.1"/>
    </source>
</evidence>
<feature type="compositionally biased region" description="Basic and acidic residues" evidence="2">
    <location>
        <begin position="42"/>
        <end position="62"/>
    </location>
</feature>
<proteinExistence type="predicted"/>
<gene>
    <name evidence="3" type="ORF">VTK73DRAFT_5220</name>
</gene>
<evidence type="ECO:0000256" key="1">
    <source>
        <dbReference type="SAM" id="Coils"/>
    </source>
</evidence>
<protein>
    <submittedName>
        <fullName evidence="3">Uncharacterized protein</fullName>
    </submittedName>
</protein>
<keyword evidence="4" id="KW-1185">Reference proteome</keyword>
<comment type="caution">
    <text evidence="3">The sequence shown here is derived from an EMBL/GenBank/DDBJ whole genome shotgun (WGS) entry which is preliminary data.</text>
</comment>
<reference evidence="3 4" key="1">
    <citation type="journal article" date="2024" name="Commun. Biol.">
        <title>Comparative genomic analysis of thermophilic fungi reveals convergent evolutionary adaptations and gene losses.</title>
        <authorList>
            <person name="Steindorff A.S."/>
            <person name="Aguilar-Pontes M.V."/>
            <person name="Robinson A.J."/>
            <person name="Andreopoulos B."/>
            <person name="LaButti K."/>
            <person name="Kuo A."/>
            <person name="Mondo S."/>
            <person name="Riley R."/>
            <person name="Otillar R."/>
            <person name="Haridas S."/>
            <person name="Lipzen A."/>
            <person name="Grimwood J."/>
            <person name="Schmutz J."/>
            <person name="Clum A."/>
            <person name="Reid I.D."/>
            <person name="Moisan M.C."/>
            <person name="Butler G."/>
            <person name="Nguyen T.T.M."/>
            <person name="Dewar K."/>
            <person name="Conant G."/>
            <person name="Drula E."/>
            <person name="Henrissat B."/>
            <person name="Hansel C."/>
            <person name="Singer S."/>
            <person name="Hutchinson M.I."/>
            <person name="de Vries R.P."/>
            <person name="Natvig D.O."/>
            <person name="Powell A.J."/>
            <person name="Tsang A."/>
            <person name="Grigoriev I.V."/>
        </authorList>
    </citation>
    <scope>NUCLEOTIDE SEQUENCE [LARGE SCALE GENOMIC DNA]</scope>
    <source>
        <strain evidence="3 4">ATCC 24622</strain>
    </source>
</reference>
<sequence length="226" mass="25768">MIRQAHEPGTNHNPTTPTGKRKLQSFHESNEPCDIDSDLSSDEERQLIHLVECSERKDKESTNQRLQPQDHFMTPIDRRRYDPMGGLPTPETGIDLTSGQSESKRRRLAPSIPSPARSTAPDKSSTHGDDYDITEEVMTLLGTTPLRDTVRRNLRETLNRYALRMRGIERGRELSRASLKTKDNRIAELQQRVATLENERKADRRHIRALGRGLEALYGDEASDTE</sequence>
<name>A0ABR3WPS0_9PEZI</name>
<keyword evidence="1" id="KW-0175">Coiled coil</keyword>
<dbReference type="Proteomes" id="UP001586593">
    <property type="component" value="Unassembled WGS sequence"/>
</dbReference>